<accession>A0A6N4W4K9</accession>
<feature type="compositionally biased region" description="Basic and acidic residues" evidence="3">
    <location>
        <begin position="34"/>
        <end position="53"/>
    </location>
</feature>
<evidence type="ECO:0000313" key="6">
    <source>
        <dbReference type="Proteomes" id="UP000467249"/>
    </source>
</evidence>
<name>A0A6N4W4K9_9MYCO</name>
<feature type="compositionally biased region" description="Acidic residues" evidence="3">
    <location>
        <begin position="61"/>
        <end position="73"/>
    </location>
</feature>
<evidence type="ECO:0000256" key="4">
    <source>
        <dbReference type="SAM" id="Phobius"/>
    </source>
</evidence>
<keyword evidence="4" id="KW-1133">Transmembrane helix</keyword>
<protein>
    <recommendedName>
        <fullName evidence="7">Mce associated membrane protein</fullName>
    </recommendedName>
</protein>
<comment type="subcellular location">
    <subcellularLocation>
        <location evidence="1">Membrane</location>
    </subcellularLocation>
</comment>
<dbReference type="PANTHER" id="PTHR37042:SF4">
    <property type="entry name" value="OUTER MEMBRANE PROTEIN RV1973"/>
    <property type="match status" value="1"/>
</dbReference>
<evidence type="ECO:0000256" key="2">
    <source>
        <dbReference type="ARBA" id="ARBA00023136"/>
    </source>
</evidence>
<dbReference type="GO" id="GO:0016020">
    <property type="term" value="C:membrane"/>
    <property type="evidence" value="ECO:0007669"/>
    <property type="project" value="UniProtKB-SubCell"/>
</dbReference>
<dbReference type="RefSeq" id="WP_163804267.1">
    <property type="nucleotide sequence ID" value="NZ_AP022620.1"/>
</dbReference>
<keyword evidence="2 4" id="KW-0472">Membrane</keyword>
<feature type="region of interest" description="Disordered" evidence="3">
    <location>
        <begin position="1"/>
        <end position="74"/>
    </location>
</feature>
<gene>
    <name evidence="5" type="ORF">MANY_22070</name>
</gene>
<keyword evidence="4" id="KW-0812">Transmembrane</keyword>
<dbReference type="AlphaFoldDB" id="A0A6N4W4K9"/>
<organism evidence="5 6">
    <name type="scientific">Mycolicibacterium anyangense</name>
    <dbReference type="NCBI Taxonomy" id="1431246"/>
    <lineage>
        <taxon>Bacteria</taxon>
        <taxon>Bacillati</taxon>
        <taxon>Actinomycetota</taxon>
        <taxon>Actinomycetes</taxon>
        <taxon>Mycobacteriales</taxon>
        <taxon>Mycobacteriaceae</taxon>
        <taxon>Mycolicibacterium</taxon>
    </lineage>
</organism>
<sequence length="246" mass="25774">MASEVNREGAAAPVNADSDDVSEVKAQLAEAEAAEARARAEAAEAKATAERLRGATAETATDTDFETEPELETDAGVVATSRRSARGWQPTVAAAVAILGIVALLTVTGLMIWQHQRAEAQRAHRAELINAAKLGVAALLSIDYNHAKADVQRVIDLSTGGFKDDFSKGAQDFVTTAEQSKAVTIGSIKAAALESDNGDSGVVLLAASSQVTNANGAKQDPRAWRMSVTVTRDGDQLKMSNVEFVP</sequence>
<proteinExistence type="predicted"/>
<feature type="transmembrane region" description="Helical" evidence="4">
    <location>
        <begin position="92"/>
        <end position="113"/>
    </location>
</feature>
<dbReference type="EMBL" id="AP022620">
    <property type="protein sequence ID" value="BBZ76870.1"/>
    <property type="molecule type" value="Genomic_DNA"/>
</dbReference>
<reference evidence="5 6" key="1">
    <citation type="journal article" date="2019" name="Emerg. Microbes Infect.">
        <title>Comprehensive subspecies identification of 175 nontuberculous mycobacteria species based on 7547 genomic profiles.</title>
        <authorList>
            <person name="Matsumoto Y."/>
            <person name="Kinjo T."/>
            <person name="Motooka D."/>
            <person name="Nabeya D."/>
            <person name="Jung N."/>
            <person name="Uechi K."/>
            <person name="Horii T."/>
            <person name="Iida T."/>
            <person name="Fujita J."/>
            <person name="Nakamura S."/>
        </authorList>
    </citation>
    <scope>NUCLEOTIDE SEQUENCE [LARGE SCALE GENOMIC DNA]</scope>
    <source>
        <strain evidence="5 6">JCM 30275</strain>
    </source>
</reference>
<dbReference type="Proteomes" id="UP000467249">
    <property type="component" value="Chromosome"/>
</dbReference>
<evidence type="ECO:0000256" key="3">
    <source>
        <dbReference type="SAM" id="MobiDB-lite"/>
    </source>
</evidence>
<evidence type="ECO:0008006" key="7">
    <source>
        <dbReference type="Google" id="ProtNLM"/>
    </source>
</evidence>
<dbReference type="PANTHER" id="PTHR37042">
    <property type="entry name" value="OUTER MEMBRANE PROTEIN RV1973"/>
    <property type="match status" value="1"/>
</dbReference>
<dbReference type="KEGG" id="many:MANY_22070"/>
<evidence type="ECO:0000313" key="5">
    <source>
        <dbReference type="EMBL" id="BBZ76870.1"/>
    </source>
</evidence>
<evidence type="ECO:0000256" key="1">
    <source>
        <dbReference type="ARBA" id="ARBA00004370"/>
    </source>
</evidence>
<keyword evidence="6" id="KW-1185">Reference proteome</keyword>